<comment type="function">
    <text evidence="7">Catalyzes the decarboxylation of 3-oxo-tetronate 4-phosphate to dihydroxyacetone phosphate (DHAP) and CO(2).</text>
</comment>
<dbReference type="RefSeq" id="WP_184142417.1">
    <property type="nucleotide sequence ID" value="NZ_JACHIK010000004.1"/>
</dbReference>
<evidence type="ECO:0000313" key="14">
    <source>
        <dbReference type="Proteomes" id="UP000535406"/>
    </source>
</evidence>
<comment type="caution">
    <text evidence="13">The sequence shown here is derived from an EMBL/GenBank/DDBJ whole genome shotgun (WGS) entry which is preliminary data.</text>
</comment>
<keyword evidence="3" id="KW-0479">Metal-binding</keyword>
<dbReference type="GO" id="GO:0046872">
    <property type="term" value="F:metal ion binding"/>
    <property type="evidence" value="ECO:0007669"/>
    <property type="project" value="UniProtKB-KW"/>
</dbReference>
<dbReference type="SMART" id="SM01007">
    <property type="entry name" value="Aldolase_II"/>
    <property type="match status" value="1"/>
</dbReference>
<feature type="domain" description="Class II aldolase/adducin N-terminal" evidence="12">
    <location>
        <begin position="9"/>
        <end position="187"/>
    </location>
</feature>
<evidence type="ECO:0000256" key="8">
    <source>
        <dbReference type="ARBA" id="ARBA00044772"/>
    </source>
</evidence>
<dbReference type="NCBIfam" id="NF006000">
    <property type="entry name" value="PRK08130.1"/>
    <property type="match status" value="1"/>
</dbReference>
<dbReference type="Pfam" id="PF00596">
    <property type="entry name" value="Aldolase_II"/>
    <property type="match status" value="1"/>
</dbReference>
<evidence type="ECO:0000256" key="1">
    <source>
        <dbReference type="ARBA" id="ARBA00001947"/>
    </source>
</evidence>
<keyword evidence="14" id="KW-1185">Reference proteome</keyword>
<dbReference type="InterPro" id="IPR050013">
    <property type="entry name" value="OtnC"/>
</dbReference>
<keyword evidence="4" id="KW-0862">Zinc</keyword>
<proteinExistence type="inferred from homology"/>
<comment type="catalytic activity">
    <reaction evidence="10">
        <text>3-dehydro-4-O-phospho-D-erythronate + H(+) = dihydroxyacetone phosphate + CO2</text>
        <dbReference type="Rhea" id="RHEA:52416"/>
        <dbReference type="ChEBI" id="CHEBI:15378"/>
        <dbReference type="ChEBI" id="CHEBI:16526"/>
        <dbReference type="ChEBI" id="CHEBI:57642"/>
        <dbReference type="ChEBI" id="CHEBI:136593"/>
        <dbReference type="EC" id="4.1.1.104"/>
    </reaction>
</comment>
<organism evidence="13 14">
    <name type="scientific">Shinella fusca</name>
    <dbReference type="NCBI Taxonomy" id="544480"/>
    <lineage>
        <taxon>Bacteria</taxon>
        <taxon>Pseudomonadati</taxon>
        <taxon>Pseudomonadota</taxon>
        <taxon>Alphaproteobacteria</taxon>
        <taxon>Hyphomicrobiales</taxon>
        <taxon>Rhizobiaceae</taxon>
        <taxon>Shinella</taxon>
    </lineage>
</organism>
<name>A0A7W8DUL9_9HYPH</name>
<comment type="similarity">
    <text evidence="2">Belongs to the aldolase class II family. AraD/FucA subfamily.</text>
</comment>
<evidence type="ECO:0000259" key="12">
    <source>
        <dbReference type="SMART" id="SM01007"/>
    </source>
</evidence>
<reference evidence="13 14" key="1">
    <citation type="submission" date="2020-08" db="EMBL/GenBank/DDBJ databases">
        <title>Genomic Encyclopedia of Type Strains, Phase IV (KMG-IV): sequencing the most valuable type-strain genomes for metagenomic binning, comparative biology and taxonomic classification.</title>
        <authorList>
            <person name="Goeker M."/>
        </authorList>
    </citation>
    <scope>NUCLEOTIDE SEQUENCE [LARGE SCALE GENOMIC DNA]</scope>
    <source>
        <strain evidence="13 14">DSM 21319</strain>
    </source>
</reference>
<dbReference type="Proteomes" id="UP000535406">
    <property type="component" value="Unassembled WGS sequence"/>
</dbReference>
<dbReference type="InterPro" id="IPR001303">
    <property type="entry name" value="Aldolase_II/adducin_N"/>
</dbReference>
<dbReference type="Gene3D" id="3.40.225.10">
    <property type="entry name" value="Class II aldolase/adducin N-terminal domain"/>
    <property type="match status" value="1"/>
</dbReference>
<evidence type="ECO:0000256" key="3">
    <source>
        <dbReference type="ARBA" id="ARBA00022723"/>
    </source>
</evidence>
<dbReference type="GO" id="GO:0019323">
    <property type="term" value="P:pentose catabolic process"/>
    <property type="evidence" value="ECO:0007669"/>
    <property type="project" value="InterPro"/>
</dbReference>
<evidence type="ECO:0000256" key="4">
    <source>
        <dbReference type="ARBA" id="ARBA00022833"/>
    </source>
</evidence>
<dbReference type="FunFam" id="3.40.225.10:FF:000008">
    <property type="entry name" value="Sugar aldolase"/>
    <property type="match status" value="1"/>
</dbReference>
<keyword evidence="5" id="KW-0456">Lyase</keyword>
<evidence type="ECO:0000313" key="13">
    <source>
        <dbReference type="EMBL" id="MBB5042096.1"/>
    </source>
</evidence>
<evidence type="ECO:0000256" key="2">
    <source>
        <dbReference type="ARBA" id="ARBA00010037"/>
    </source>
</evidence>
<comment type="cofactor">
    <cofactor evidence="1">
        <name>Zn(2+)</name>
        <dbReference type="ChEBI" id="CHEBI:29105"/>
    </cofactor>
</comment>
<dbReference type="InterPro" id="IPR036409">
    <property type="entry name" value="Aldolase_II/adducin_N_sf"/>
</dbReference>
<evidence type="ECO:0000256" key="5">
    <source>
        <dbReference type="ARBA" id="ARBA00023239"/>
    </source>
</evidence>
<keyword evidence="6" id="KW-0119">Carbohydrate metabolism</keyword>
<accession>A0A7W8DUL9</accession>
<protein>
    <recommendedName>
        <fullName evidence="9">3-oxo-tetronate 4-phosphate decarboxylase</fullName>
        <ecNumber evidence="8">4.1.1.104</ecNumber>
    </recommendedName>
</protein>
<dbReference type="GO" id="GO:0005829">
    <property type="term" value="C:cytosol"/>
    <property type="evidence" value="ECO:0007669"/>
    <property type="project" value="TreeGrafter"/>
</dbReference>
<dbReference type="GO" id="GO:0016832">
    <property type="term" value="F:aldehyde-lyase activity"/>
    <property type="evidence" value="ECO:0007669"/>
    <property type="project" value="InterPro"/>
</dbReference>
<evidence type="ECO:0000256" key="11">
    <source>
        <dbReference type="ARBA" id="ARBA00048603"/>
    </source>
</evidence>
<evidence type="ECO:0000256" key="9">
    <source>
        <dbReference type="ARBA" id="ARBA00044803"/>
    </source>
</evidence>
<evidence type="ECO:0000256" key="7">
    <source>
        <dbReference type="ARBA" id="ARBA00044745"/>
    </source>
</evidence>
<dbReference type="EC" id="4.1.1.104" evidence="8"/>
<evidence type="ECO:0000256" key="10">
    <source>
        <dbReference type="ARBA" id="ARBA00047520"/>
    </source>
</evidence>
<dbReference type="InterPro" id="IPR050197">
    <property type="entry name" value="Aldolase_class_II_sugar_metab"/>
</dbReference>
<dbReference type="EMBL" id="JACHIK010000004">
    <property type="protein sequence ID" value="MBB5042096.1"/>
    <property type="molecule type" value="Genomic_DNA"/>
</dbReference>
<gene>
    <name evidence="13" type="ORF">HNQ66_001492</name>
</gene>
<evidence type="ECO:0000256" key="6">
    <source>
        <dbReference type="ARBA" id="ARBA00023277"/>
    </source>
</evidence>
<dbReference type="NCBIfam" id="NF043034">
    <property type="entry name" value="OxoTetrPhDc"/>
    <property type="match status" value="1"/>
</dbReference>
<dbReference type="SUPFAM" id="SSF53639">
    <property type="entry name" value="AraD/HMP-PK domain-like"/>
    <property type="match status" value="1"/>
</dbReference>
<dbReference type="AlphaFoldDB" id="A0A7W8DUL9"/>
<sequence>MSAENKLREEIARLSKSLFDRGFSVGSAGNISAAVEDGILMTPTNSCLGFLDPARISKLDRAGNHVSGDKPSKEVFLHRAFYETRPQAGAVVHLHSTFATALSCLADTDPDDCVPPLTPYVVMRVGKVKLLPYVKPGDERMGDMIRALGGRHAAVLLANHGPVVSGWDIASAVYAAEELEETAKLLVLLRDAPKRLLTAENVAELNAVFGGY</sequence>
<dbReference type="PANTHER" id="PTHR22789">
    <property type="entry name" value="FUCULOSE PHOSPHATE ALDOLASE"/>
    <property type="match status" value="1"/>
</dbReference>
<comment type="catalytic activity">
    <reaction evidence="11">
        <text>3-dehydro-4-O-phospho-L-erythronate + H(+) = dihydroxyacetone phosphate + CO2</text>
        <dbReference type="Rhea" id="RHEA:52404"/>
        <dbReference type="ChEBI" id="CHEBI:15378"/>
        <dbReference type="ChEBI" id="CHEBI:16526"/>
        <dbReference type="ChEBI" id="CHEBI:57642"/>
        <dbReference type="ChEBI" id="CHEBI:136592"/>
        <dbReference type="EC" id="4.1.1.104"/>
    </reaction>
</comment>
<dbReference type="PANTHER" id="PTHR22789:SF0">
    <property type="entry name" value="3-OXO-TETRONATE 4-PHOSPHATE DECARBOXYLASE-RELATED"/>
    <property type="match status" value="1"/>
</dbReference>